<sequence length="90" mass="9700">MIDSQYVLGSLCLLKGANLAIQASVDQKLQAGGIPIQQAIQGVQIESGKLPLYVKCDWVLMGDEPKLKNVLSCFMTAAGQPLVNADFDYD</sequence>
<organism evidence="1 2">
    <name type="scientific">Aquipseudomonas alcaligenes</name>
    <name type="common">Pseudomonas alcaligenes</name>
    <dbReference type="NCBI Taxonomy" id="43263"/>
    <lineage>
        <taxon>Bacteria</taxon>
        <taxon>Pseudomonadati</taxon>
        <taxon>Pseudomonadota</taxon>
        <taxon>Gammaproteobacteria</taxon>
        <taxon>Pseudomonadales</taxon>
        <taxon>Pseudomonadaceae</taxon>
        <taxon>Aquipseudomonas</taxon>
    </lineage>
</organism>
<evidence type="ECO:0000313" key="1">
    <source>
        <dbReference type="EMBL" id="SIR05175.1"/>
    </source>
</evidence>
<name>A0A1N6XS19_AQUAC</name>
<dbReference type="AlphaFoldDB" id="A0A1N6XS19"/>
<proteinExistence type="predicted"/>
<dbReference type="Proteomes" id="UP000185841">
    <property type="component" value="Unassembled WGS sequence"/>
</dbReference>
<accession>A0A1N6XS19</accession>
<dbReference type="EMBL" id="FTMP01000014">
    <property type="protein sequence ID" value="SIR05175.1"/>
    <property type="molecule type" value="Genomic_DNA"/>
</dbReference>
<reference evidence="1 2" key="1">
    <citation type="submission" date="2017-01" db="EMBL/GenBank/DDBJ databases">
        <authorList>
            <person name="Mah S.A."/>
            <person name="Swanson W.J."/>
            <person name="Moy G.W."/>
            <person name="Vacquier V.D."/>
        </authorList>
    </citation>
    <scope>NUCLEOTIDE SEQUENCE [LARGE SCALE GENOMIC DNA]</scope>
    <source>
        <strain evidence="1 2">RU36E</strain>
    </source>
</reference>
<gene>
    <name evidence="1" type="ORF">SAMN05878282_11459</name>
</gene>
<protein>
    <submittedName>
        <fullName evidence="1">Uncharacterized protein</fullName>
    </submittedName>
</protein>
<evidence type="ECO:0000313" key="2">
    <source>
        <dbReference type="Proteomes" id="UP000185841"/>
    </source>
</evidence>